<feature type="region of interest" description="Disordered" evidence="1">
    <location>
        <begin position="36"/>
        <end position="302"/>
    </location>
</feature>
<dbReference type="AlphaFoldDB" id="A0A1G7GWJ6"/>
<dbReference type="InterPro" id="IPR006837">
    <property type="entry name" value="Divergent_DAC"/>
</dbReference>
<keyword evidence="3" id="KW-1185">Reference proteome</keyword>
<proteinExistence type="predicted"/>
<dbReference type="OrthoDB" id="7658418at2"/>
<feature type="compositionally biased region" description="Low complexity" evidence="1">
    <location>
        <begin position="235"/>
        <end position="258"/>
    </location>
</feature>
<dbReference type="Gene3D" id="3.20.20.370">
    <property type="entry name" value="Glycoside hydrolase/deacetylase"/>
    <property type="match status" value="1"/>
</dbReference>
<organism evidence="2 3">
    <name type="scientific">Limimaricola pyoseonensis</name>
    <dbReference type="NCBI Taxonomy" id="521013"/>
    <lineage>
        <taxon>Bacteria</taxon>
        <taxon>Pseudomonadati</taxon>
        <taxon>Pseudomonadota</taxon>
        <taxon>Alphaproteobacteria</taxon>
        <taxon>Rhodobacterales</taxon>
        <taxon>Paracoccaceae</taxon>
        <taxon>Limimaricola</taxon>
    </lineage>
</organism>
<evidence type="ECO:0000256" key="1">
    <source>
        <dbReference type="SAM" id="MobiDB-lite"/>
    </source>
</evidence>
<accession>A0A1G7GWJ6</accession>
<feature type="compositionally biased region" description="Low complexity" evidence="1">
    <location>
        <begin position="71"/>
        <end position="88"/>
    </location>
</feature>
<evidence type="ECO:0000313" key="2">
    <source>
        <dbReference type="EMBL" id="SDE92536.1"/>
    </source>
</evidence>
<feature type="compositionally biased region" description="Acidic residues" evidence="1">
    <location>
        <begin position="59"/>
        <end position="70"/>
    </location>
</feature>
<dbReference type="SUPFAM" id="SSF88713">
    <property type="entry name" value="Glycoside hydrolase/deacetylase"/>
    <property type="match status" value="1"/>
</dbReference>
<dbReference type="GO" id="GO:0005975">
    <property type="term" value="P:carbohydrate metabolic process"/>
    <property type="evidence" value="ECO:0007669"/>
    <property type="project" value="InterPro"/>
</dbReference>
<evidence type="ECO:0000313" key="3">
    <source>
        <dbReference type="Proteomes" id="UP000198922"/>
    </source>
</evidence>
<dbReference type="RefSeq" id="WP_090113261.1">
    <property type="nucleotide sequence ID" value="NZ_FNAT01000005.1"/>
</dbReference>
<gene>
    <name evidence="2" type="ORF">SAMN04488567_2960</name>
</gene>
<dbReference type="STRING" id="521013.SAMN04488567_2960"/>
<dbReference type="Pfam" id="PF04748">
    <property type="entry name" value="Polysacc_deac_2"/>
    <property type="match status" value="1"/>
</dbReference>
<feature type="compositionally biased region" description="Low complexity" evidence="1">
    <location>
        <begin position="283"/>
        <end position="296"/>
    </location>
</feature>
<protein>
    <submittedName>
        <fullName evidence="2">Uncharacterized conserved protein YibQ, putative polysaccharide deacetylase 2 family</fullName>
    </submittedName>
</protein>
<reference evidence="3" key="1">
    <citation type="submission" date="2016-10" db="EMBL/GenBank/DDBJ databases">
        <authorList>
            <person name="Varghese N."/>
            <person name="Submissions S."/>
        </authorList>
    </citation>
    <scope>NUCLEOTIDE SEQUENCE [LARGE SCALE GENOMIC DNA]</scope>
    <source>
        <strain evidence="3">DSM 21424</strain>
    </source>
</reference>
<feature type="compositionally biased region" description="Low complexity" evidence="1">
    <location>
        <begin position="124"/>
        <end position="148"/>
    </location>
</feature>
<dbReference type="InterPro" id="IPR011330">
    <property type="entry name" value="Glyco_hydro/deAcase_b/a-brl"/>
</dbReference>
<dbReference type="EMBL" id="FNAT01000005">
    <property type="protein sequence ID" value="SDE92536.1"/>
    <property type="molecule type" value="Genomic_DNA"/>
</dbReference>
<feature type="region of interest" description="Disordered" evidence="1">
    <location>
        <begin position="314"/>
        <end position="342"/>
    </location>
</feature>
<feature type="compositionally biased region" description="Acidic residues" evidence="1">
    <location>
        <begin position="224"/>
        <end position="234"/>
    </location>
</feature>
<feature type="compositionally biased region" description="Low complexity" evidence="1">
    <location>
        <begin position="330"/>
        <end position="342"/>
    </location>
</feature>
<dbReference type="Proteomes" id="UP000198922">
    <property type="component" value="Unassembled WGS sequence"/>
</dbReference>
<dbReference type="CDD" id="cd10936">
    <property type="entry name" value="CE4_DAC2"/>
    <property type="match status" value="1"/>
</dbReference>
<sequence length="577" mass="57285">MGAGFIIGGIWGLLVSAGALAVASLIAEPPSRDVAGAGAGAGAEVLETVEPDVAPAPDAPEDATDTETDPATDTAPDLPETAPDAAAEVEAPGGSPFEAPDAPRLPETEPARVAATDTPRADVPAGPAAIPEAETAPAATPEASPDAAGPGPVPQVDEGPQVALSAETPVLPSPQSRVIEVPASEADITVSTETPPPPSQAPREVIVAESDETNETGAAAGIEVEVEPVEETAEAPEAPEAGAPAGPDDAPASDRAAGPGEGQGETGSITVLPDAPQPPAPPAAAEAPGVPEAPDGSGRVIMPTGEAERDLAALGLPGGETGVRVRRPGADAAAPEAGAADETALPDDAPALLRYAAPHDAPAGAPLFSVTLIDDGALDAAVPAAASIPFPVTIAIDPELPDAAERMAAWRAAGYEVAALSRLPRGATPADVEVAFGAAFAQLPETVALVDAGDGGLSADAGVTRQALDRLAADGRGLAALAQGLATPLRRADEAGVPAVEIYRDLDAAGQDARVIRRFLDQAAFRARQQGAVALLARLRPETVTALTLWGSQNRAGQVAQVPLSAVLQMQTLGPGK</sequence>
<name>A0A1G7GWJ6_9RHOB</name>